<proteinExistence type="predicted"/>
<sequence>MVLSAGWHADGFMVKSLCCETDRIMIPQPTRIRHLPVCNIDPPTEGYVNPRFIDTITENGMDNTL</sequence>
<keyword evidence="2" id="KW-1185">Reference proteome</keyword>
<dbReference type="GeneID" id="9056497"/>
<dbReference type="AlphaFoldDB" id="C5KR41"/>
<name>C5KR41_PERM5</name>
<reference evidence="1 2" key="1">
    <citation type="submission" date="2008-07" db="EMBL/GenBank/DDBJ databases">
        <authorList>
            <person name="El-Sayed N."/>
            <person name="Caler E."/>
            <person name="Inman J."/>
            <person name="Amedeo P."/>
            <person name="Hass B."/>
            <person name="Wortman J."/>
        </authorList>
    </citation>
    <scope>NUCLEOTIDE SEQUENCE [LARGE SCALE GENOMIC DNA]</scope>
    <source>
        <strain evidence="2">ATCC 50983 / TXsc</strain>
    </source>
</reference>
<dbReference type="EMBL" id="GG675698">
    <property type="protein sequence ID" value="EER13051.1"/>
    <property type="molecule type" value="Genomic_DNA"/>
</dbReference>
<dbReference type="InParanoid" id="C5KR41"/>
<evidence type="ECO:0000313" key="1">
    <source>
        <dbReference type="EMBL" id="EER13051.1"/>
    </source>
</evidence>
<dbReference type="Proteomes" id="UP000007800">
    <property type="component" value="Unassembled WGS sequence"/>
</dbReference>
<gene>
    <name evidence="1" type="ORF">Pmar_PMAR013587</name>
</gene>
<accession>C5KR41</accession>
<evidence type="ECO:0000313" key="2">
    <source>
        <dbReference type="Proteomes" id="UP000007800"/>
    </source>
</evidence>
<protein>
    <submittedName>
        <fullName evidence="1">Uncharacterized protein</fullName>
    </submittedName>
</protein>
<organism evidence="2">
    <name type="scientific">Perkinsus marinus (strain ATCC 50983 / TXsc)</name>
    <dbReference type="NCBI Taxonomy" id="423536"/>
    <lineage>
        <taxon>Eukaryota</taxon>
        <taxon>Sar</taxon>
        <taxon>Alveolata</taxon>
        <taxon>Perkinsozoa</taxon>
        <taxon>Perkinsea</taxon>
        <taxon>Perkinsida</taxon>
        <taxon>Perkinsidae</taxon>
        <taxon>Perkinsus</taxon>
    </lineage>
</organism>
<dbReference type="RefSeq" id="XP_002781256.1">
    <property type="nucleotide sequence ID" value="XM_002781210.1"/>
</dbReference>